<sequence length="139" mass="16203">MELLKINDDPERWEYPLGFDYESEQERFLQFATAFFAALNISPMIETGACIQDASFHSQLIFPVGLVRYHSLRFSNFGSFITINDDEGVPDEILSTILELADRFEYTYIPYQYLDADYTGSNLGVTGIDSWWIRYFDYV</sequence>
<dbReference type="AlphaFoldDB" id="A0A7W5E5P3"/>
<dbReference type="EMBL" id="JACHXU010000051">
    <property type="protein sequence ID" value="MBB3210689.1"/>
    <property type="molecule type" value="Genomic_DNA"/>
</dbReference>
<evidence type="ECO:0000313" key="1">
    <source>
        <dbReference type="EMBL" id="MBB3210689.1"/>
    </source>
</evidence>
<evidence type="ECO:0000313" key="2">
    <source>
        <dbReference type="Proteomes" id="UP000536179"/>
    </source>
</evidence>
<protein>
    <submittedName>
        <fullName evidence="1">Uncharacterized protein</fullName>
    </submittedName>
</protein>
<dbReference type="RefSeq" id="WP_184310162.1">
    <property type="nucleotide sequence ID" value="NZ_JACHXU010000051.1"/>
</dbReference>
<organism evidence="1 2">
    <name type="scientific">Aporhodopirellula rubra</name>
    <dbReference type="NCBI Taxonomy" id="980271"/>
    <lineage>
        <taxon>Bacteria</taxon>
        <taxon>Pseudomonadati</taxon>
        <taxon>Planctomycetota</taxon>
        <taxon>Planctomycetia</taxon>
        <taxon>Pirellulales</taxon>
        <taxon>Pirellulaceae</taxon>
        <taxon>Aporhodopirellula</taxon>
    </lineage>
</organism>
<comment type="caution">
    <text evidence="1">The sequence shown here is derived from an EMBL/GenBank/DDBJ whole genome shotgun (WGS) entry which is preliminary data.</text>
</comment>
<reference evidence="1 2" key="1">
    <citation type="submission" date="2020-08" db="EMBL/GenBank/DDBJ databases">
        <title>Genomic Encyclopedia of Type Strains, Phase III (KMG-III): the genomes of soil and plant-associated and newly described type strains.</title>
        <authorList>
            <person name="Whitman W."/>
        </authorList>
    </citation>
    <scope>NUCLEOTIDE SEQUENCE [LARGE SCALE GENOMIC DNA]</scope>
    <source>
        <strain evidence="1 2">CECT 8075</strain>
    </source>
</reference>
<name>A0A7W5E5P3_9BACT</name>
<proteinExistence type="predicted"/>
<dbReference type="Proteomes" id="UP000536179">
    <property type="component" value="Unassembled WGS sequence"/>
</dbReference>
<keyword evidence="2" id="KW-1185">Reference proteome</keyword>
<accession>A0A7W5E5P3</accession>
<gene>
    <name evidence="1" type="ORF">FHS27_006537</name>
</gene>